<dbReference type="Gene3D" id="3.40.50.1100">
    <property type="match status" value="2"/>
</dbReference>
<dbReference type="Proteomes" id="UP000487882">
    <property type="component" value="Unassembled WGS sequence"/>
</dbReference>
<dbReference type="InterPro" id="IPR036052">
    <property type="entry name" value="TrpB-like_PALP_sf"/>
</dbReference>
<organism evidence="5 6">
    <name type="scientific">Bifidobacterium canis</name>
    <dbReference type="NCBI Taxonomy" id="2610880"/>
    <lineage>
        <taxon>Bacteria</taxon>
        <taxon>Bacillati</taxon>
        <taxon>Actinomycetota</taxon>
        <taxon>Actinomycetes</taxon>
        <taxon>Bifidobacteriales</taxon>
        <taxon>Bifidobacteriaceae</taxon>
        <taxon>Bifidobacterium</taxon>
    </lineage>
</organism>
<dbReference type="PANTHER" id="PTHR10314">
    <property type="entry name" value="CYSTATHIONINE BETA-SYNTHASE"/>
    <property type="match status" value="1"/>
</dbReference>
<dbReference type="GO" id="GO:0009069">
    <property type="term" value="P:serine family amino acid metabolic process"/>
    <property type="evidence" value="ECO:0007669"/>
    <property type="project" value="UniProtKB-ARBA"/>
</dbReference>
<dbReference type="GO" id="GO:0006534">
    <property type="term" value="P:cysteine metabolic process"/>
    <property type="evidence" value="ECO:0007669"/>
    <property type="project" value="UniProtKB-ARBA"/>
</dbReference>
<dbReference type="RefSeq" id="WP_155589260.1">
    <property type="nucleotide sequence ID" value="NZ_WNLP01000011.1"/>
</dbReference>
<dbReference type="AlphaFoldDB" id="A0A7K1J7L3"/>
<sequence length="339" mass="36478">MTIHNTVSELIGNTPLVALHSVTDGVRATIAVKVEYFNPGGSSKDRIAERIIDAAEREGKLKPGGVIVEPTSGNTGVGLALVAQQRGYRTVFVLPDKVSETKRAVLRAYGAEVVVTPTDVEPDDPRSYYRVSDRLAQEIPGAFKPNQYSNPNGPRSHYETTGPEIWEATDHKVTHFVAGIGTGGTISGTGRYLKEASNGEVTVIGADPEGSIYSYPSNVHGYDIEGVGEDFYPAAYDQHIADAIEQIDDHEAFLMTRRLAAEEGLLVGGSSGMAVAAAIKYAREHDLDESQTVVVLLPDSGRGYLEKIFNDDWMIEHGYADVVAATSKPSLVDSVLVSE</sequence>
<dbReference type="SUPFAM" id="SSF53686">
    <property type="entry name" value="Tryptophan synthase beta subunit-like PLP-dependent enzymes"/>
    <property type="match status" value="1"/>
</dbReference>
<protein>
    <submittedName>
        <fullName evidence="5">Cystathionine beta-synthase</fullName>
    </submittedName>
</protein>
<evidence type="ECO:0000313" key="6">
    <source>
        <dbReference type="Proteomes" id="UP000487882"/>
    </source>
</evidence>
<comment type="similarity">
    <text evidence="2">Belongs to the cysteine synthase/cystathionine beta-synthase family.</text>
</comment>
<dbReference type="FunFam" id="3.40.50.1100:FF:000003">
    <property type="entry name" value="Cystathionine beta-synthase"/>
    <property type="match status" value="1"/>
</dbReference>
<evidence type="ECO:0000256" key="3">
    <source>
        <dbReference type="ARBA" id="ARBA00022898"/>
    </source>
</evidence>
<evidence type="ECO:0000313" key="5">
    <source>
        <dbReference type="EMBL" id="MUH60465.1"/>
    </source>
</evidence>
<dbReference type="InterPro" id="IPR050214">
    <property type="entry name" value="Cys_Synth/Cystath_Beta-Synth"/>
</dbReference>
<feature type="domain" description="Tryptophan synthase beta chain-like PALP" evidence="4">
    <location>
        <begin position="7"/>
        <end position="299"/>
    </location>
</feature>
<accession>A0A7K1J7L3</accession>
<name>A0A7K1J7L3_9BIFI</name>
<dbReference type="CDD" id="cd01561">
    <property type="entry name" value="CBS_like"/>
    <property type="match status" value="1"/>
</dbReference>
<reference evidence="5 6" key="1">
    <citation type="submission" date="2019-09" db="EMBL/GenBank/DDBJ databases">
        <title>Bifidobacterium canis sp. nov., isolated from the digestive tract of German Shepherd dog puppy.</title>
        <authorList>
            <person name="Bunesova V."/>
        </authorList>
    </citation>
    <scope>NUCLEOTIDE SEQUENCE [LARGE SCALE GENOMIC DNA]</scope>
    <source>
        <strain evidence="5 6">GSD1FS</strain>
    </source>
</reference>
<proteinExistence type="inferred from homology"/>
<dbReference type="GO" id="GO:0044272">
    <property type="term" value="P:sulfur compound biosynthetic process"/>
    <property type="evidence" value="ECO:0007669"/>
    <property type="project" value="UniProtKB-ARBA"/>
</dbReference>
<dbReference type="Pfam" id="PF00291">
    <property type="entry name" value="PALP"/>
    <property type="match status" value="1"/>
</dbReference>
<comment type="caution">
    <text evidence="5">The sequence shown here is derived from an EMBL/GenBank/DDBJ whole genome shotgun (WGS) entry which is preliminary data.</text>
</comment>
<evidence type="ECO:0000259" key="4">
    <source>
        <dbReference type="Pfam" id="PF00291"/>
    </source>
</evidence>
<gene>
    <name evidence="5" type="ORF">GSD1FS_1836</name>
</gene>
<evidence type="ECO:0000256" key="2">
    <source>
        <dbReference type="ARBA" id="ARBA00007103"/>
    </source>
</evidence>
<evidence type="ECO:0000256" key="1">
    <source>
        <dbReference type="ARBA" id="ARBA00001933"/>
    </source>
</evidence>
<dbReference type="InterPro" id="IPR001926">
    <property type="entry name" value="TrpB-like_PALP"/>
</dbReference>
<keyword evidence="6" id="KW-1185">Reference proteome</keyword>
<keyword evidence="3" id="KW-0663">Pyridoxal phosphate</keyword>
<comment type="cofactor">
    <cofactor evidence="1">
        <name>pyridoxal 5'-phosphate</name>
        <dbReference type="ChEBI" id="CHEBI:597326"/>
    </cofactor>
</comment>
<dbReference type="EMBL" id="WNLP01000011">
    <property type="protein sequence ID" value="MUH60465.1"/>
    <property type="molecule type" value="Genomic_DNA"/>
</dbReference>
<dbReference type="FunFam" id="3.40.50.1100:FF:000118">
    <property type="entry name" value="Related to CYS4-cystathionine beta-synthase"/>
    <property type="match status" value="1"/>
</dbReference>